<evidence type="ECO:0000256" key="1">
    <source>
        <dbReference type="SAM" id="MobiDB-lite"/>
    </source>
</evidence>
<dbReference type="RefSeq" id="WP_344043382.1">
    <property type="nucleotide sequence ID" value="NZ_BAAAKE010000044.1"/>
</dbReference>
<dbReference type="EMBL" id="JBHSJB010000031">
    <property type="protein sequence ID" value="MFC5058359.1"/>
    <property type="molecule type" value="Genomic_DNA"/>
</dbReference>
<reference evidence="3" key="1">
    <citation type="journal article" date="2019" name="Int. J. Syst. Evol. Microbiol.">
        <title>The Global Catalogue of Microorganisms (GCM) 10K type strain sequencing project: providing services to taxonomists for standard genome sequencing and annotation.</title>
        <authorList>
            <consortium name="The Broad Institute Genomics Platform"/>
            <consortium name="The Broad Institute Genome Sequencing Center for Infectious Disease"/>
            <person name="Wu L."/>
            <person name="Ma J."/>
        </authorList>
    </citation>
    <scope>NUCLEOTIDE SEQUENCE [LARGE SCALE GENOMIC DNA]</scope>
    <source>
        <strain evidence="3">KCTC 12848</strain>
    </source>
</reference>
<feature type="region of interest" description="Disordered" evidence="1">
    <location>
        <begin position="71"/>
        <end position="100"/>
    </location>
</feature>
<accession>A0ABV9Y976</accession>
<gene>
    <name evidence="2" type="ORF">ACFPFM_31995</name>
</gene>
<sequence>MALRPFRWQPHDHQRHAVAEDALAYQDTTTLCGKALTIPATHLGKEEWCWPTCPGCDTAWRLHEGIPLFPRQRTATSPSTVRGRVGQTTAVETGNDDAHHRTAYRRVRQTCQAGRVQVRLRAGQGDGP</sequence>
<organism evidence="2 3">
    <name type="scientific">Saccharothrix xinjiangensis</name>
    <dbReference type="NCBI Taxonomy" id="204798"/>
    <lineage>
        <taxon>Bacteria</taxon>
        <taxon>Bacillati</taxon>
        <taxon>Actinomycetota</taxon>
        <taxon>Actinomycetes</taxon>
        <taxon>Pseudonocardiales</taxon>
        <taxon>Pseudonocardiaceae</taxon>
        <taxon>Saccharothrix</taxon>
    </lineage>
</organism>
<protein>
    <submittedName>
        <fullName evidence="2">Zinc finger protein</fullName>
    </submittedName>
</protein>
<evidence type="ECO:0000313" key="2">
    <source>
        <dbReference type="EMBL" id="MFC5058359.1"/>
    </source>
</evidence>
<feature type="compositionally biased region" description="Polar residues" evidence="1">
    <location>
        <begin position="73"/>
        <end position="92"/>
    </location>
</feature>
<comment type="caution">
    <text evidence="2">The sequence shown here is derived from an EMBL/GenBank/DDBJ whole genome shotgun (WGS) entry which is preliminary data.</text>
</comment>
<keyword evidence="3" id="KW-1185">Reference proteome</keyword>
<dbReference type="InterPro" id="IPR031795">
    <property type="entry name" value="Zf-HC3"/>
</dbReference>
<evidence type="ECO:0000313" key="3">
    <source>
        <dbReference type="Proteomes" id="UP001595833"/>
    </source>
</evidence>
<dbReference type="Proteomes" id="UP001595833">
    <property type="component" value="Unassembled WGS sequence"/>
</dbReference>
<dbReference type="Pfam" id="PF16827">
    <property type="entry name" value="zf-HC3"/>
    <property type="match status" value="1"/>
</dbReference>
<name>A0ABV9Y976_9PSEU</name>
<proteinExistence type="predicted"/>